<protein>
    <recommendedName>
        <fullName evidence="5">Aldehyde dehydrogenase domain-containing protein</fullName>
    </recommendedName>
</protein>
<gene>
    <name evidence="6" type="ORF">D9619_005607</name>
</gene>
<evidence type="ECO:0000313" key="6">
    <source>
        <dbReference type="EMBL" id="KAF5330401.1"/>
    </source>
</evidence>
<dbReference type="InterPro" id="IPR016163">
    <property type="entry name" value="Ald_DH_C"/>
</dbReference>
<dbReference type="PROSITE" id="PS00687">
    <property type="entry name" value="ALDEHYDE_DEHYDR_GLU"/>
    <property type="match status" value="1"/>
</dbReference>
<evidence type="ECO:0000256" key="1">
    <source>
        <dbReference type="ARBA" id="ARBA00009986"/>
    </source>
</evidence>
<dbReference type="InterPro" id="IPR016160">
    <property type="entry name" value="Ald_DH_CS_CYS"/>
</dbReference>
<comment type="similarity">
    <text evidence="1 4">Belongs to the aldehyde dehydrogenase family.</text>
</comment>
<evidence type="ECO:0000256" key="2">
    <source>
        <dbReference type="ARBA" id="ARBA00023002"/>
    </source>
</evidence>
<sequence length="639" mass="71307">MDALISLMNHPYLTGKLGHGEESKRNIDAIYPITLFFAFGIYLVYERYQQTHNRPIAFDWPVPDPADPTWTSLQITEPTLESHLTNPEILPPMRIPERRYITSFDPATGLHIGTFLADNEMEIQHKIEKAAKAQKTWKATTFQQRRRVIRSLLKWLVDNQDVCARVACRDTGKTLIDAALGEILTTCSKLEWLLEHGEDAIKDESRHSNFIMFYKKSQVIYEPLGVVGAIVSWNYPLHNAWSPIIAALFAGNGVVLKCSEHVVWSTAWFVGAIGKALRACGHDPELIQTVCCYPEQADALTQSPLIKHITFIGSETVGRKIAIAATKHLTPVTLELGGKDPAVILPNTDLNKWASVWMRGVYQNMGQNCIGIERLIVHADQYDELFAIFNERVNKMRVGSVMSTIQAGYLTTVEGGAMISGDRFRGLEKLIKDASESNAYVIGGEAYEHEYHKQGYYFQPTVVGPVDTEMDIANQELFAPVALLMPYETVDEAVEIANSTRYGLGASVFGPDQEDCVKVAKRLECGMVSVNDFGVFYAFALTTSPFFNSQDLPFGGTKASGYGRFGGPEGLRSLTNPKAIIVDRWPSIIQTSIPKVLDYPLRSLSNSWEFSSGLVRFLYGDQWRTRFAGLSKLIGAARK</sequence>
<comment type="caution">
    <text evidence="6">The sequence shown here is derived from an EMBL/GenBank/DDBJ whole genome shotgun (WGS) entry which is preliminary data.</text>
</comment>
<dbReference type="InterPro" id="IPR029510">
    <property type="entry name" value="Ald_DH_CS_GLU"/>
</dbReference>
<proteinExistence type="inferred from homology"/>
<evidence type="ECO:0000256" key="3">
    <source>
        <dbReference type="PROSITE-ProRule" id="PRU10007"/>
    </source>
</evidence>
<dbReference type="Pfam" id="PF00171">
    <property type="entry name" value="Aldedh"/>
    <property type="match status" value="1"/>
</dbReference>
<accession>A0A8H5FB53</accession>
<dbReference type="EMBL" id="JAACJJ010000001">
    <property type="protein sequence ID" value="KAF5330401.1"/>
    <property type="molecule type" value="Genomic_DNA"/>
</dbReference>
<evidence type="ECO:0000256" key="4">
    <source>
        <dbReference type="RuleBase" id="RU003345"/>
    </source>
</evidence>
<dbReference type="Gene3D" id="3.40.309.10">
    <property type="entry name" value="Aldehyde Dehydrogenase, Chain A, domain 2"/>
    <property type="match status" value="1"/>
</dbReference>
<dbReference type="InterPro" id="IPR016162">
    <property type="entry name" value="Ald_DH_N"/>
</dbReference>
<reference evidence="6 7" key="1">
    <citation type="journal article" date="2020" name="ISME J.">
        <title>Uncovering the hidden diversity of litter-decomposition mechanisms in mushroom-forming fungi.</title>
        <authorList>
            <person name="Floudas D."/>
            <person name="Bentzer J."/>
            <person name="Ahren D."/>
            <person name="Johansson T."/>
            <person name="Persson P."/>
            <person name="Tunlid A."/>
        </authorList>
    </citation>
    <scope>NUCLEOTIDE SEQUENCE [LARGE SCALE GENOMIC DNA]</scope>
    <source>
        <strain evidence="6 7">CBS 101986</strain>
    </source>
</reference>
<dbReference type="PANTHER" id="PTHR11699">
    <property type="entry name" value="ALDEHYDE DEHYDROGENASE-RELATED"/>
    <property type="match status" value="1"/>
</dbReference>
<name>A0A8H5FB53_9AGAR</name>
<dbReference type="AlphaFoldDB" id="A0A8H5FB53"/>
<dbReference type="Gene3D" id="3.40.605.10">
    <property type="entry name" value="Aldehyde Dehydrogenase, Chain A, domain 1"/>
    <property type="match status" value="1"/>
</dbReference>
<evidence type="ECO:0000259" key="5">
    <source>
        <dbReference type="Pfam" id="PF00171"/>
    </source>
</evidence>
<dbReference type="InterPro" id="IPR015590">
    <property type="entry name" value="Aldehyde_DH_dom"/>
</dbReference>
<dbReference type="OrthoDB" id="310895at2759"/>
<feature type="domain" description="Aldehyde dehydrogenase" evidence="5">
    <location>
        <begin position="99"/>
        <end position="580"/>
    </location>
</feature>
<organism evidence="6 7">
    <name type="scientific">Psilocybe cf. subviscida</name>
    <dbReference type="NCBI Taxonomy" id="2480587"/>
    <lineage>
        <taxon>Eukaryota</taxon>
        <taxon>Fungi</taxon>
        <taxon>Dikarya</taxon>
        <taxon>Basidiomycota</taxon>
        <taxon>Agaricomycotina</taxon>
        <taxon>Agaricomycetes</taxon>
        <taxon>Agaricomycetidae</taxon>
        <taxon>Agaricales</taxon>
        <taxon>Agaricineae</taxon>
        <taxon>Strophariaceae</taxon>
        <taxon>Psilocybe</taxon>
    </lineage>
</organism>
<dbReference type="SUPFAM" id="SSF53720">
    <property type="entry name" value="ALDH-like"/>
    <property type="match status" value="1"/>
</dbReference>
<feature type="active site" evidence="3">
    <location>
        <position position="335"/>
    </location>
</feature>
<keyword evidence="2 4" id="KW-0560">Oxidoreductase</keyword>
<dbReference type="CDD" id="cd07098">
    <property type="entry name" value="ALDH_F15-22"/>
    <property type="match status" value="1"/>
</dbReference>
<evidence type="ECO:0000313" key="7">
    <source>
        <dbReference type="Proteomes" id="UP000567179"/>
    </source>
</evidence>
<dbReference type="InterPro" id="IPR016161">
    <property type="entry name" value="Ald_DH/histidinol_DH"/>
</dbReference>
<keyword evidence="7" id="KW-1185">Reference proteome</keyword>
<dbReference type="Proteomes" id="UP000567179">
    <property type="component" value="Unassembled WGS sequence"/>
</dbReference>
<dbReference type="PROSITE" id="PS00070">
    <property type="entry name" value="ALDEHYDE_DEHYDR_CYS"/>
    <property type="match status" value="1"/>
</dbReference>
<dbReference type="GO" id="GO:0016620">
    <property type="term" value="F:oxidoreductase activity, acting on the aldehyde or oxo group of donors, NAD or NADP as acceptor"/>
    <property type="evidence" value="ECO:0007669"/>
    <property type="project" value="InterPro"/>
</dbReference>